<dbReference type="SUPFAM" id="SSF52096">
    <property type="entry name" value="ClpP/crotonase"/>
    <property type="match status" value="1"/>
</dbReference>
<keyword evidence="2" id="KW-1185">Reference proteome</keyword>
<dbReference type="PANTHER" id="PTHR43459">
    <property type="entry name" value="ENOYL-COA HYDRATASE"/>
    <property type="match status" value="1"/>
</dbReference>
<dbReference type="RefSeq" id="WP_140455887.1">
    <property type="nucleotide sequence ID" value="NZ_VFRP01000030.1"/>
</dbReference>
<organism evidence="1 2">
    <name type="scientific">Amaricoccus solimangrovi</name>
    <dbReference type="NCBI Taxonomy" id="2589815"/>
    <lineage>
        <taxon>Bacteria</taxon>
        <taxon>Pseudomonadati</taxon>
        <taxon>Pseudomonadota</taxon>
        <taxon>Alphaproteobacteria</taxon>
        <taxon>Rhodobacterales</taxon>
        <taxon>Paracoccaceae</taxon>
        <taxon>Amaricoccus</taxon>
    </lineage>
</organism>
<dbReference type="CDD" id="cd06558">
    <property type="entry name" value="crotonase-like"/>
    <property type="match status" value="1"/>
</dbReference>
<dbReference type="GO" id="GO:0016853">
    <property type="term" value="F:isomerase activity"/>
    <property type="evidence" value="ECO:0007669"/>
    <property type="project" value="UniProtKB-KW"/>
</dbReference>
<dbReference type="Gene3D" id="3.90.226.10">
    <property type="entry name" value="2-enoyl-CoA Hydratase, Chain A, domain 1"/>
    <property type="match status" value="1"/>
</dbReference>
<accession>A0A501WD11</accession>
<dbReference type="PANTHER" id="PTHR43459:SF1">
    <property type="entry name" value="EG:BACN32G11.4 PROTEIN"/>
    <property type="match status" value="1"/>
</dbReference>
<protein>
    <submittedName>
        <fullName evidence="1">Enoyl-CoA hydratase/isomerase family protein</fullName>
    </submittedName>
</protein>
<dbReference type="AlphaFoldDB" id="A0A501WD11"/>
<sequence length="266" mass="27964">MESGLVELEIADGVATLFLNRPDKRNALNDALRADLVHGLERVARDGCVRALVLAGRGKSFCAGGDVAGMEKRLREPLGTVGFAGWRRQQQVHHAQVLLHTLSVPTIAAVHGPAAGLGADTALACDFVFAAKDAAFSWGYIKRGLIPDGGGMYFLPRRIGLAKAKELIFTGRQVAADEAVSLGIADRLCDDHVAEARAFAAEIAANSPTALALGKSILDQSFELSLEDVFAKGSAAQGICYTSEEHQASVRAFAAAAEARRAKAGA</sequence>
<dbReference type="EMBL" id="VFRP01000030">
    <property type="protein sequence ID" value="TPE47479.1"/>
    <property type="molecule type" value="Genomic_DNA"/>
</dbReference>
<keyword evidence="1" id="KW-0413">Isomerase</keyword>
<proteinExistence type="predicted"/>
<dbReference type="InterPro" id="IPR001753">
    <property type="entry name" value="Enoyl-CoA_hydra/iso"/>
</dbReference>
<name>A0A501WD11_9RHOB</name>
<comment type="caution">
    <text evidence="1">The sequence shown here is derived from an EMBL/GenBank/DDBJ whole genome shotgun (WGS) entry which is preliminary data.</text>
</comment>
<evidence type="ECO:0000313" key="2">
    <source>
        <dbReference type="Proteomes" id="UP000319255"/>
    </source>
</evidence>
<reference evidence="1 2" key="1">
    <citation type="submission" date="2019-06" db="EMBL/GenBank/DDBJ databases">
        <title>A novel bacterium of genus Amaricoccus, isolated from marine sediment.</title>
        <authorList>
            <person name="Huang H."/>
            <person name="Mo K."/>
            <person name="Hu Y."/>
        </authorList>
    </citation>
    <scope>NUCLEOTIDE SEQUENCE [LARGE SCALE GENOMIC DNA]</scope>
    <source>
        <strain evidence="1 2">HB172011</strain>
    </source>
</reference>
<dbReference type="Pfam" id="PF00378">
    <property type="entry name" value="ECH_1"/>
    <property type="match status" value="1"/>
</dbReference>
<evidence type="ECO:0000313" key="1">
    <source>
        <dbReference type="EMBL" id="TPE47479.1"/>
    </source>
</evidence>
<dbReference type="Proteomes" id="UP000319255">
    <property type="component" value="Unassembled WGS sequence"/>
</dbReference>
<gene>
    <name evidence="1" type="ORF">FJM51_19890</name>
</gene>
<dbReference type="InterPro" id="IPR029045">
    <property type="entry name" value="ClpP/crotonase-like_dom_sf"/>
</dbReference>
<dbReference type="OrthoDB" id="9781757at2"/>